<protein>
    <submittedName>
        <fullName evidence="1">Uncharacterized protein</fullName>
    </submittedName>
</protein>
<name>A0A368EWI2_ANCCA</name>
<organism evidence="1 2">
    <name type="scientific">Ancylostoma caninum</name>
    <name type="common">Dog hookworm</name>
    <dbReference type="NCBI Taxonomy" id="29170"/>
    <lineage>
        <taxon>Eukaryota</taxon>
        <taxon>Metazoa</taxon>
        <taxon>Ecdysozoa</taxon>
        <taxon>Nematoda</taxon>
        <taxon>Chromadorea</taxon>
        <taxon>Rhabditida</taxon>
        <taxon>Rhabditina</taxon>
        <taxon>Rhabditomorpha</taxon>
        <taxon>Strongyloidea</taxon>
        <taxon>Ancylostomatidae</taxon>
        <taxon>Ancylostomatinae</taxon>
        <taxon>Ancylostoma</taxon>
    </lineage>
</organism>
<reference evidence="1 2" key="1">
    <citation type="submission" date="2014-10" db="EMBL/GenBank/DDBJ databases">
        <title>Draft genome of the hookworm Ancylostoma caninum.</title>
        <authorList>
            <person name="Mitreva M."/>
        </authorList>
    </citation>
    <scope>NUCLEOTIDE SEQUENCE [LARGE SCALE GENOMIC DNA]</scope>
    <source>
        <strain evidence="1 2">Baltimore</strain>
    </source>
</reference>
<accession>A0A368EWI2</accession>
<evidence type="ECO:0000313" key="1">
    <source>
        <dbReference type="EMBL" id="RCN23986.1"/>
    </source>
</evidence>
<dbReference type="Proteomes" id="UP000252519">
    <property type="component" value="Unassembled WGS sequence"/>
</dbReference>
<dbReference type="AlphaFoldDB" id="A0A368EWI2"/>
<proteinExistence type="predicted"/>
<dbReference type="EMBL" id="JOJR01024490">
    <property type="protein sequence ID" value="RCN23986.1"/>
    <property type="molecule type" value="Genomic_DNA"/>
</dbReference>
<gene>
    <name evidence="1" type="ORF">ANCCAN_30326</name>
</gene>
<sequence length="80" mass="9427">MLDDACLLRRTVPDVICASWGRVLYFTSGQRSARTGEESTGSDKHRWSTSRMRHLRHRWSFLFDLSRTSSGIYWSVVPYW</sequence>
<keyword evidence="2" id="KW-1185">Reference proteome</keyword>
<evidence type="ECO:0000313" key="2">
    <source>
        <dbReference type="Proteomes" id="UP000252519"/>
    </source>
</evidence>
<comment type="caution">
    <text evidence="1">The sequence shown here is derived from an EMBL/GenBank/DDBJ whole genome shotgun (WGS) entry which is preliminary data.</text>
</comment>